<comment type="caution">
    <text evidence="2">The sequence shown here is derived from an EMBL/GenBank/DDBJ whole genome shotgun (WGS) entry which is preliminary data.</text>
</comment>
<gene>
    <name evidence="2" type="ORF">PLOB_00005146</name>
</gene>
<evidence type="ECO:0000313" key="2">
    <source>
        <dbReference type="EMBL" id="CAH3162081.1"/>
    </source>
</evidence>
<dbReference type="EMBL" id="CALNXK010000122">
    <property type="protein sequence ID" value="CAH3162081.1"/>
    <property type="molecule type" value="Genomic_DNA"/>
</dbReference>
<protein>
    <submittedName>
        <fullName evidence="2">Uncharacterized protein</fullName>
    </submittedName>
</protein>
<keyword evidence="3" id="KW-1185">Reference proteome</keyword>
<dbReference type="Proteomes" id="UP001159405">
    <property type="component" value="Unassembled WGS sequence"/>
</dbReference>
<reference evidence="2 3" key="1">
    <citation type="submission" date="2022-05" db="EMBL/GenBank/DDBJ databases">
        <authorList>
            <consortium name="Genoscope - CEA"/>
            <person name="William W."/>
        </authorList>
    </citation>
    <scope>NUCLEOTIDE SEQUENCE [LARGE SCALE GENOMIC DNA]</scope>
</reference>
<proteinExistence type="predicted"/>
<organism evidence="2 3">
    <name type="scientific">Porites lobata</name>
    <dbReference type="NCBI Taxonomy" id="104759"/>
    <lineage>
        <taxon>Eukaryota</taxon>
        <taxon>Metazoa</taxon>
        <taxon>Cnidaria</taxon>
        <taxon>Anthozoa</taxon>
        <taxon>Hexacorallia</taxon>
        <taxon>Scleractinia</taxon>
        <taxon>Fungiina</taxon>
        <taxon>Poritidae</taxon>
        <taxon>Porites</taxon>
    </lineage>
</organism>
<feature type="region of interest" description="Disordered" evidence="1">
    <location>
        <begin position="335"/>
        <end position="357"/>
    </location>
</feature>
<name>A0ABN8QDW5_9CNID</name>
<accession>A0ABN8QDW5</accession>
<sequence length="357" mass="40456">MTSLIIVESGISDPVAPEWDKLSVTWLKWEELPLTVSDAVDKGWTLQDKCQDNAYYRGNRYVRDGNITLMLLFDENNRIAGLQTGIAKSAFGAKKGLPWKEENGNYIITAYFKDPSLICSHRPSQAKYIGDRLLIQKSSTPYDFIHVPLLEDGLFESAWTEGECFWSMGKLYWYDLSNVADCDSVFPVFLMFTNGVLNGFGWVLPFKVDNPRFVHPTKESFPILNAMVQLEGELVKNQNLELDKDYLVLASIDSSSDDDGQCDENDVFNTSCHGSHFKRMKEEPTQCDEYAIKRRKLHTQLDLMNSILMSMSFGGNVTSSDELFSDGSASCSKRTVSRKLPTKRLAARKTKSNNHCR</sequence>
<evidence type="ECO:0000256" key="1">
    <source>
        <dbReference type="SAM" id="MobiDB-lite"/>
    </source>
</evidence>
<evidence type="ECO:0000313" key="3">
    <source>
        <dbReference type="Proteomes" id="UP001159405"/>
    </source>
</evidence>